<sequence length="162" mass="17483">DGFFSSICRISSKNFIYVTYSSKFPFVLCVQGFESSTGEPNLWDSGEDSVKVMPFTGQTKNPYDLRRTPGGSSGGEAALLASGASLLGLTSDIGGSSRLPAMFSGIWGHKPTPYAVSFKGHHPTSDFPKWGDFFTIAPMTRYAKDLPLLLKCMADPTGTNLH</sequence>
<proteinExistence type="predicted"/>
<dbReference type="PANTHER" id="PTHR43372">
    <property type="entry name" value="FATTY-ACID AMIDE HYDROLASE"/>
    <property type="match status" value="1"/>
</dbReference>
<dbReference type="SUPFAM" id="SSF75304">
    <property type="entry name" value="Amidase signature (AS) enzymes"/>
    <property type="match status" value="1"/>
</dbReference>
<dbReference type="AlphaFoldDB" id="T1GJ28"/>
<dbReference type="GO" id="GO:0012505">
    <property type="term" value="C:endomembrane system"/>
    <property type="evidence" value="ECO:0007669"/>
    <property type="project" value="TreeGrafter"/>
</dbReference>
<accession>T1GJ28</accession>
<dbReference type="Pfam" id="PF01425">
    <property type="entry name" value="Amidase"/>
    <property type="match status" value="1"/>
</dbReference>
<dbReference type="InterPro" id="IPR052739">
    <property type="entry name" value="FAAH2"/>
</dbReference>
<dbReference type="InterPro" id="IPR023631">
    <property type="entry name" value="Amidase_dom"/>
</dbReference>
<keyword evidence="3" id="KW-1185">Reference proteome</keyword>
<feature type="domain" description="Amidase" evidence="1">
    <location>
        <begin position="49"/>
        <end position="156"/>
    </location>
</feature>
<reference evidence="3" key="1">
    <citation type="submission" date="2013-02" db="EMBL/GenBank/DDBJ databases">
        <authorList>
            <person name="Hughes D."/>
        </authorList>
    </citation>
    <scope>NUCLEOTIDE SEQUENCE</scope>
    <source>
        <strain>Durham</strain>
        <strain evidence="3">NC isolate 2 -- Noor lab</strain>
    </source>
</reference>
<organism evidence="2 3">
    <name type="scientific">Megaselia scalaris</name>
    <name type="common">Humpbacked fly</name>
    <name type="synonym">Phora scalaris</name>
    <dbReference type="NCBI Taxonomy" id="36166"/>
    <lineage>
        <taxon>Eukaryota</taxon>
        <taxon>Metazoa</taxon>
        <taxon>Ecdysozoa</taxon>
        <taxon>Arthropoda</taxon>
        <taxon>Hexapoda</taxon>
        <taxon>Insecta</taxon>
        <taxon>Pterygota</taxon>
        <taxon>Neoptera</taxon>
        <taxon>Endopterygota</taxon>
        <taxon>Diptera</taxon>
        <taxon>Brachycera</taxon>
        <taxon>Muscomorpha</taxon>
        <taxon>Platypezoidea</taxon>
        <taxon>Phoridae</taxon>
        <taxon>Megaseliini</taxon>
        <taxon>Megaselia</taxon>
    </lineage>
</organism>
<dbReference type="PANTHER" id="PTHR43372:SF2">
    <property type="entry name" value="IP13792P"/>
    <property type="match status" value="1"/>
</dbReference>
<dbReference type="InterPro" id="IPR036928">
    <property type="entry name" value="AS_sf"/>
</dbReference>
<dbReference type="EnsemblMetazoa" id="MESCA003468-RA">
    <property type="protein sequence ID" value="MESCA003468-PA"/>
    <property type="gene ID" value="MESCA003468"/>
</dbReference>
<dbReference type="Gene3D" id="3.90.1300.10">
    <property type="entry name" value="Amidase signature (AS) domain"/>
    <property type="match status" value="1"/>
</dbReference>
<evidence type="ECO:0000313" key="2">
    <source>
        <dbReference type="EnsemblMetazoa" id="MESCA003468-PA"/>
    </source>
</evidence>
<dbReference type="HOGENOM" id="CLU_1639618_0_0_1"/>
<evidence type="ECO:0000259" key="1">
    <source>
        <dbReference type="Pfam" id="PF01425"/>
    </source>
</evidence>
<dbReference type="STRING" id="36166.T1GJ28"/>
<dbReference type="EMBL" id="CAQQ02390708">
    <property type="status" value="NOT_ANNOTATED_CDS"/>
    <property type="molecule type" value="Genomic_DNA"/>
</dbReference>
<dbReference type="EMBL" id="CAQQ02390707">
    <property type="status" value="NOT_ANNOTATED_CDS"/>
    <property type="molecule type" value="Genomic_DNA"/>
</dbReference>
<name>T1GJ28_MEGSC</name>
<protein>
    <recommendedName>
        <fullName evidence="1">Amidase domain-containing protein</fullName>
    </recommendedName>
</protein>
<evidence type="ECO:0000313" key="3">
    <source>
        <dbReference type="Proteomes" id="UP000015102"/>
    </source>
</evidence>
<reference evidence="2" key="2">
    <citation type="submission" date="2015-06" db="UniProtKB">
        <authorList>
            <consortium name="EnsemblMetazoa"/>
        </authorList>
    </citation>
    <scope>IDENTIFICATION</scope>
</reference>
<dbReference type="Proteomes" id="UP000015102">
    <property type="component" value="Unassembled WGS sequence"/>
</dbReference>